<evidence type="ECO:0000256" key="2">
    <source>
        <dbReference type="SAM" id="Phobius"/>
    </source>
</evidence>
<feature type="compositionally biased region" description="Low complexity" evidence="1">
    <location>
        <begin position="506"/>
        <end position="519"/>
    </location>
</feature>
<keyword evidence="2" id="KW-0472">Membrane</keyword>
<dbReference type="AlphaFoldDB" id="A0A849A7F8"/>
<dbReference type="InterPro" id="IPR046706">
    <property type="entry name" value="DUF6779"/>
</dbReference>
<feature type="compositionally biased region" description="Basic and acidic residues" evidence="1">
    <location>
        <begin position="531"/>
        <end position="557"/>
    </location>
</feature>
<organism evidence="4 5">
    <name type="scientific">Nakamurella aerolata</name>
    <dbReference type="NCBI Taxonomy" id="1656892"/>
    <lineage>
        <taxon>Bacteria</taxon>
        <taxon>Bacillati</taxon>
        <taxon>Actinomycetota</taxon>
        <taxon>Actinomycetes</taxon>
        <taxon>Nakamurellales</taxon>
        <taxon>Nakamurellaceae</taxon>
        <taxon>Nakamurella</taxon>
    </lineage>
</organism>
<name>A0A849A7F8_9ACTN</name>
<protein>
    <recommendedName>
        <fullName evidence="3">DUF6779 domain-containing protein</fullName>
    </recommendedName>
</protein>
<accession>A0A849A7F8</accession>
<comment type="caution">
    <text evidence="4">The sequence shown here is derived from an EMBL/GenBank/DDBJ whole genome shotgun (WGS) entry which is preliminary data.</text>
</comment>
<dbReference type="Pfam" id="PF20570">
    <property type="entry name" value="DUF6779"/>
    <property type="match status" value="1"/>
</dbReference>
<evidence type="ECO:0000313" key="4">
    <source>
        <dbReference type="EMBL" id="NNG34981.1"/>
    </source>
</evidence>
<feature type="transmembrane region" description="Helical" evidence="2">
    <location>
        <begin position="20"/>
        <end position="38"/>
    </location>
</feature>
<dbReference type="Proteomes" id="UP000562984">
    <property type="component" value="Unassembled WGS sequence"/>
</dbReference>
<dbReference type="EMBL" id="JABEND010000002">
    <property type="protein sequence ID" value="NNG34981.1"/>
    <property type="molecule type" value="Genomic_DNA"/>
</dbReference>
<keyword evidence="2" id="KW-0812">Transmembrane</keyword>
<proteinExistence type="predicted"/>
<feature type="region of interest" description="Disordered" evidence="1">
    <location>
        <begin position="251"/>
        <end position="602"/>
    </location>
</feature>
<gene>
    <name evidence="4" type="ORF">HKD39_04485</name>
</gene>
<dbReference type="RefSeq" id="WP_171198632.1">
    <property type="nucleotide sequence ID" value="NZ_JABEND010000002.1"/>
</dbReference>
<feature type="compositionally biased region" description="Polar residues" evidence="1">
    <location>
        <begin position="486"/>
        <end position="500"/>
    </location>
</feature>
<evidence type="ECO:0000256" key="1">
    <source>
        <dbReference type="SAM" id="MobiDB-lite"/>
    </source>
</evidence>
<feature type="compositionally biased region" description="Basic and acidic residues" evidence="1">
    <location>
        <begin position="299"/>
        <end position="313"/>
    </location>
</feature>
<feature type="compositionally biased region" description="Basic and acidic residues" evidence="1">
    <location>
        <begin position="447"/>
        <end position="456"/>
    </location>
</feature>
<feature type="compositionally biased region" description="Basic and acidic residues" evidence="1">
    <location>
        <begin position="322"/>
        <end position="423"/>
    </location>
</feature>
<reference evidence="4 5" key="1">
    <citation type="submission" date="2020-05" db="EMBL/GenBank/DDBJ databases">
        <title>Nakamurella sp. DB0629 isolated from air conditioner.</title>
        <authorList>
            <person name="Kim D.H."/>
            <person name="Kim D.-U."/>
        </authorList>
    </citation>
    <scope>NUCLEOTIDE SEQUENCE [LARGE SCALE GENOMIC DNA]</scope>
    <source>
        <strain evidence="4 5">DB0629</strain>
    </source>
</reference>
<feature type="domain" description="DUF6779" evidence="3">
    <location>
        <begin position="45"/>
        <end position="153"/>
    </location>
</feature>
<keyword evidence="2" id="KW-1133">Transmembrane helix</keyword>
<feature type="compositionally biased region" description="Polar residues" evidence="1">
    <location>
        <begin position="593"/>
        <end position="602"/>
    </location>
</feature>
<sequence>MSSTAPPRRRGSTPWSLQLLLLGGFVFGAAATVLVVLFADQVRWLRIAVLLALWAALFAAFAVARSRREAQQVVAREDEITRTYQLHLQREVSARREYETALSDRIRDEVAQREAQELAEVRAQLARLSDSLSQLMDGDVLVERLTLSAEATRLRGIPGGRQSGRLTSLARGELAGRGPAEVDAPTPTDGVGAAGAGGTAGAVGIAGVDDDVTAVEVTADLDAVDAELVDDGFADDGFVSDSFLDGSFVTDSFDSEGRAGVPDARSDPRPDAPAAAWARRHRNDLRHQTAQVAATRAARAKEQAERADAERAAAELAGRAEAAQREAAQREAVQREAAQRQAAEREAAQREAAQREAAQREAAQREAAQREAAQRQAAEREASQREAPQREAAQREATQREAAEREAMHRDAQREAAQRELAHRQSTPRDSAQRAATRPGTAQQPARRQEAARQEDQPAPSAGPSTFRSIGAFSIAARGPLDPQASAVTGTGTASQQPTEAQPRPGQAAEAAVEPGPVADPSPGGAQDAPHGADEHGADARGDDARGGHEHGGHEIDDSADSGRVSVADLLAAFGSQNSSQRRRRRAPEVTEPTESAESVEH</sequence>
<keyword evidence="5" id="KW-1185">Reference proteome</keyword>
<evidence type="ECO:0000313" key="5">
    <source>
        <dbReference type="Proteomes" id="UP000562984"/>
    </source>
</evidence>
<evidence type="ECO:0000259" key="3">
    <source>
        <dbReference type="Pfam" id="PF20570"/>
    </source>
</evidence>
<feature type="transmembrane region" description="Helical" evidence="2">
    <location>
        <begin position="44"/>
        <end position="64"/>
    </location>
</feature>